<dbReference type="Pfam" id="PF08387">
    <property type="entry name" value="FBD"/>
    <property type="match status" value="1"/>
</dbReference>
<dbReference type="AlphaFoldDB" id="A0ABD0ZZ66"/>
<dbReference type="Proteomes" id="UP001558713">
    <property type="component" value="Unassembled WGS sequence"/>
</dbReference>
<keyword evidence="3" id="KW-1185">Reference proteome</keyword>
<name>A0ABD0ZZ66_CARAN</name>
<dbReference type="Pfam" id="PF24758">
    <property type="entry name" value="LRR_At5g56370"/>
    <property type="match status" value="1"/>
</dbReference>
<dbReference type="Pfam" id="PF00646">
    <property type="entry name" value="F-box"/>
    <property type="match status" value="1"/>
</dbReference>
<dbReference type="InterPro" id="IPR050232">
    <property type="entry name" value="FBL13/AtMIF1-like"/>
</dbReference>
<evidence type="ECO:0000313" key="2">
    <source>
        <dbReference type="EMBL" id="KAL1199907.1"/>
    </source>
</evidence>
<evidence type="ECO:0000259" key="1">
    <source>
        <dbReference type="PROSITE" id="PS50181"/>
    </source>
</evidence>
<dbReference type="PANTHER" id="PTHR31900">
    <property type="entry name" value="F-BOX/RNI SUPERFAMILY PROTEIN-RELATED"/>
    <property type="match status" value="1"/>
</dbReference>
<dbReference type="InterPro" id="IPR055411">
    <property type="entry name" value="LRR_FXL15/At3g58940/PEG3-like"/>
</dbReference>
<gene>
    <name evidence="2" type="ORF">V5N11_013156</name>
</gene>
<comment type="caution">
    <text evidence="2">The sequence shown here is derived from an EMBL/GenBank/DDBJ whole genome shotgun (WGS) entry which is preliminary data.</text>
</comment>
<dbReference type="Gene3D" id="3.80.10.10">
    <property type="entry name" value="Ribonuclease Inhibitor"/>
    <property type="match status" value="1"/>
</dbReference>
<dbReference type="SUPFAM" id="SSF81383">
    <property type="entry name" value="F-box domain"/>
    <property type="match status" value="1"/>
</dbReference>
<dbReference type="PANTHER" id="PTHR31900:SF34">
    <property type="entry name" value="EMB|CAB62440.1-RELATED"/>
    <property type="match status" value="1"/>
</dbReference>
<evidence type="ECO:0000313" key="3">
    <source>
        <dbReference type="Proteomes" id="UP001558713"/>
    </source>
</evidence>
<sequence length="472" mass="54203">MEQWFVSLFRFCDFSLHPLRTVSSKPELLIFSSLIFSGESLRKLGFESEDRISELPEALILGILSFLPTKDVIATSVLSKQWGSLWKMVPKLEFESNDQKFAENVTRSLLSHKAPVLERLQLKLSDKCEAIDVELERWAGIAISRNVREFVLKIFLSFGPSVTLPSSLFCSDTLETLKLNNGISLIVPCSVSMKSLRTLHLHGVKYKDEESFRNLLSGCPNLEDLQLHRYYPNNVTNVIIVSPSLKRLSIWDYRIGLENNGGYVINAPCLEYLYIGNLKGHEFCLIENAPMLVEAKVRNVSDIVNEKILGSLISVKRLVLELSPLEIEYPSGSIFYQLVSLEMCTRKDEWWNLLALMLDSSPKLQVLKLIDQYPGYKSVGMVGRNWNEPKYVPECLLSHLETFEWINYSWKSEQEQEVATYILRSARHLKKATFSTRPIYSIYLNKLENRRKMLNELDCVVKASKSCHLVFQ</sequence>
<dbReference type="InterPro" id="IPR036047">
    <property type="entry name" value="F-box-like_dom_sf"/>
</dbReference>
<organism evidence="2 3">
    <name type="scientific">Cardamine amara subsp. amara</name>
    <dbReference type="NCBI Taxonomy" id="228776"/>
    <lineage>
        <taxon>Eukaryota</taxon>
        <taxon>Viridiplantae</taxon>
        <taxon>Streptophyta</taxon>
        <taxon>Embryophyta</taxon>
        <taxon>Tracheophyta</taxon>
        <taxon>Spermatophyta</taxon>
        <taxon>Magnoliopsida</taxon>
        <taxon>eudicotyledons</taxon>
        <taxon>Gunneridae</taxon>
        <taxon>Pentapetalae</taxon>
        <taxon>rosids</taxon>
        <taxon>malvids</taxon>
        <taxon>Brassicales</taxon>
        <taxon>Brassicaceae</taxon>
        <taxon>Cardamineae</taxon>
        <taxon>Cardamine</taxon>
    </lineage>
</organism>
<accession>A0ABD0ZZ66</accession>
<dbReference type="Gene3D" id="1.20.1280.50">
    <property type="match status" value="1"/>
</dbReference>
<dbReference type="SUPFAM" id="SSF52047">
    <property type="entry name" value="RNI-like"/>
    <property type="match status" value="1"/>
</dbReference>
<dbReference type="InterPro" id="IPR001810">
    <property type="entry name" value="F-box_dom"/>
</dbReference>
<reference evidence="2 3" key="1">
    <citation type="submission" date="2024-04" db="EMBL/GenBank/DDBJ databases">
        <title>Genome assembly C_amara_ONT_v2.</title>
        <authorList>
            <person name="Yant L."/>
            <person name="Moore C."/>
            <person name="Slenker M."/>
        </authorList>
    </citation>
    <scope>NUCLEOTIDE SEQUENCE [LARGE SCALE GENOMIC DNA]</scope>
    <source>
        <tissue evidence="2">Leaf</tissue>
    </source>
</reference>
<dbReference type="InterPro" id="IPR053781">
    <property type="entry name" value="F-box_AtFBL13-like"/>
</dbReference>
<feature type="domain" description="F-box" evidence="1">
    <location>
        <begin position="49"/>
        <end position="97"/>
    </location>
</feature>
<dbReference type="CDD" id="cd22160">
    <property type="entry name" value="F-box_AtFBL13-like"/>
    <property type="match status" value="1"/>
</dbReference>
<dbReference type="InterPro" id="IPR006566">
    <property type="entry name" value="FBD"/>
</dbReference>
<proteinExistence type="predicted"/>
<dbReference type="SMART" id="SM00579">
    <property type="entry name" value="FBD"/>
    <property type="match status" value="1"/>
</dbReference>
<dbReference type="PROSITE" id="PS50181">
    <property type="entry name" value="FBOX"/>
    <property type="match status" value="1"/>
</dbReference>
<protein>
    <submittedName>
        <fullName evidence="2">F-box/FBD/LRR-repeat protein</fullName>
    </submittedName>
</protein>
<dbReference type="EMBL" id="JBANAX010000637">
    <property type="protein sequence ID" value="KAL1199907.1"/>
    <property type="molecule type" value="Genomic_DNA"/>
</dbReference>
<dbReference type="InterPro" id="IPR032675">
    <property type="entry name" value="LRR_dom_sf"/>
</dbReference>